<feature type="region of interest" description="Disordered" evidence="1">
    <location>
        <begin position="57"/>
        <end position="102"/>
    </location>
</feature>
<feature type="region of interest" description="Disordered" evidence="1">
    <location>
        <begin position="1"/>
        <end position="22"/>
    </location>
</feature>
<comment type="caution">
    <text evidence="2">The sequence shown here is derived from an EMBL/GenBank/DDBJ whole genome shotgun (WGS) entry which is preliminary data.</text>
</comment>
<keyword evidence="3" id="KW-1185">Reference proteome</keyword>
<protein>
    <submittedName>
        <fullName evidence="2">Uncharacterized protein</fullName>
    </submittedName>
</protein>
<dbReference type="Proteomes" id="UP001187471">
    <property type="component" value="Unassembled WGS sequence"/>
</dbReference>
<dbReference type="EMBL" id="JAVXUO010001781">
    <property type="protein sequence ID" value="KAK2979240.1"/>
    <property type="molecule type" value="Genomic_DNA"/>
</dbReference>
<feature type="compositionally biased region" description="Basic and acidic residues" evidence="1">
    <location>
        <begin position="1"/>
        <end position="13"/>
    </location>
</feature>
<proteinExistence type="predicted"/>
<feature type="compositionally biased region" description="Polar residues" evidence="1">
    <location>
        <begin position="85"/>
        <end position="100"/>
    </location>
</feature>
<dbReference type="AlphaFoldDB" id="A0AA88RSJ4"/>
<reference evidence="2" key="1">
    <citation type="submission" date="2022-12" db="EMBL/GenBank/DDBJ databases">
        <title>Draft genome assemblies for two species of Escallonia (Escalloniales).</title>
        <authorList>
            <person name="Chanderbali A."/>
            <person name="Dervinis C."/>
            <person name="Anghel I."/>
            <person name="Soltis D."/>
            <person name="Soltis P."/>
            <person name="Zapata F."/>
        </authorList>
    </citation>
    <scope>NUCLEOTIDE SEQUENCE</scope>
    <source>
        <strain evidence="2">UCBG92.1500</strain>
        <tissue evidence="2">Leaf</tissue>
    </source>
</reference>
<organism evidence="2 3">
    <name type="scientific">Escallonia rubra</name>
    <dbReference type="NCBI Taxonomy" id="112253"/>
    <lineage>
        <taxon>Eukaryota</taxon>
        <taxon>Viridiplantae</taxon>
        <taxon>Streptophyta</taxon>
        <taxon>Embryophyta</taxon>
        <taxon>Tracheophyta</taxon>
        <taxon>Spermatophyta</taxon>
        <taxon>Magnoliopsida</taxon>
        <taxon>eudicotyledons</taxon>
        <taxon>Gunneridae</taxon>
        <taxon>Pentapetalae</taxon>
        <taxon>asterids</taxon>
        <taxon>campanulids</taxon>
        <taxon>Escalloniales</taxon>
        <taxon>Escalloniaceae</taxon>
        <taxon>Escallonia</taxon>
    </lineage>
</organism>
<gene>
    <name evidence="2" type="ORF">RJ640_021146</name>
</gene>
<sequence>MREKDGVHLRERGTLYTDGQGGDDEFILEAKVGDDVKYQIGVGFISGHHVEHQRNCKGAMAETKAGNKSEDEWDIPESRKRKSRQPNTSGVPENPESQLKVQYGDETYSPHHLSLLYLFLFTTFLSRNRQCSELDHPG</sequence>
<evidence type="ECO:0000313" key="3">
    <source>
        <dbReference type="Proteomes" id="UP001187471"/>
    </source>
</evidence>
<evidence type="ECO:0000313" key="2">
    <source>
        <dbReference type="EMBL" id="KAK2979240.1"/>
    </source>
</evidence>
<name>A0AA88RSJ4_9ASTE</name>
<accession>A0AA88RSJ4</accession>
<evidence type="ECO:0000256" key="1">
    <source>
        <dbReference type="SAM" id="MobiDB-lite"/>
    </source>
</evidence>